<dbReference type="AlphaFoldDB" id="A0A9X2LQB2"/>
<feature type="transmembrane region" description="Helical" evidence="1">
    <location>
        <begin position="54"/>
        <end position="77"/>
    </location>
</feature>
<name>A0A9X2LQB2_9ACTN</name>
<keyword evidence="3" id="KW-1185">Reference proteome</keyword>
<keyword evidence="1" id="KW-0812">Transmembrane</keyword>
<feature type="transmembrane region" description="Helical" evidence="1">
    <location>
        <begin position="22"/>
        <end position="42"/>
    </location>
</feature>
<dbReference type="RefSeq" id="WP_168095358.1">
    <property type="nucleotide sequence ID" value="NZ_JAATER010000400.1"/>
</dbReference>
<gene>
    <name evidence="2" type="ORF">NQU55_28450</name>
</gene>
<evidence type="ECO:0000313" key="2">
    <source>
        <dbReference type="EMBL" id="MCQ8773660.1"/>
    </source>
</evidence>
<reference evidence="2" key="1">
    <citation type="submission" date="2022-06" db="EMBL/GenBank/DDBJ databases">
        <title>WGS of actinobacteria.</title>
        <authorList>
            <person name="Thawai C."/>
        </authorList>
    </citation>
    <scope>NUCLEOTIDE SEQUENCE</scope>
    <source>
        <strain evidence="2">AA8</strain>
    </source>
</reference>
<organism evidence="2 3">
    <name type="scientific">Streptomyces telluris</name>
    <dbReference type="NCBI Taxonomy" id="2720021"/>
    <lineage>
        <taxon>Bacteria</taxon>
        <taxon>Bacillati</taxon>
        <taxon>Actinomycetota</taxon>
        <taxon>Actinomycetes</taxon>
        <taxon>Kitasatosporales</taxon>
        <taxon>Streptomycetaceae</taxon>
        <taxon>Streptomyces</taxon>
    </lineage>
</organism>
<evidence type="ECO:0000256" key="1">
    <source>
        <dbReference type="SAM" id="Phobius"/>
    </source>
</evidence>
<keyword evidence="1" id="KW-1133">Transmembrane helix</keyword>
<protein>
    <submittedName>
        <fullName evidence="2">Uncharacterized protein</fullName>
    </submittedName>
</protein>
<sequence>MATAFGAGTAAWLAATRGRGEATAAAALVLLGAVVLTLRLGTLPQVREAAPADVAHAVMTQSVLVGLLVTALTATAARGLTTTRQHTTDGD</sequence>
<proteinExistence type="predicted"/>
<evidence type="ECO:0000313" key="3">
    <source>
        <dbReference type="Proteomes" id="UP001142374"/>
    </source>
</evidence>
<accession>A0A9X2LQB2</accession>
<dbReference type="Proteomes" id="UP001142374">
    <property type="component" value="Unassembled WGS sequence"/>
</dbReference>
<dbReference type="EMBL" id="JANIID010000032">
    <property type="protein sequence ID" value="MCQ8773660.1"/>
    <property type="molecule type" value="Genomic_DNA"/>
</dbReference>
<keyword evidence="1" id="KW-0472">Membrane</keyword>
<comment type="caution">
    <text evidence="2">The sequence shown here is derived from an EMBL/GenBank/DDBJ whole genome shotgun (WGS) entry which is preliminary data.</text>
</comment>